<dbReference type="EMBL" id="KN847497">
    <property type="protein sequence ID" value="KIW12799.1"/>
    <property type="molecule type" value="Genomic_DNA"/>
</dbReference>
<dbReference type="AlphaFoldDB" id="A0A0D2BNU9"/>
<dbReference type="OrthoDB" id="5325862at2759"/>
<accession>A0A0D2BNU9</accession>
<evidence type="ECO:0000256" key="1">
    <source>
        <dbReference type="SAM" id="MobiDB-lite"/>
    </source>
</evidence>
<protein>
    <submittedName>
        <fullName evidence="2">Uncharacterized protein</fullName>
    </submittedName>
</protein>
<feature type="region of interest" description="Disordered" evidence="1">
    <location>
        <begin position="1"/>
        <end position="20"/>
    </location>
</feature>
<evidence type="ECO:0000313" key="2">
    <source>
        <dbReference type="EMBL" id="KIW12799.1"/>
    </source>
</evidence>
<dbReference type="HOGENOM" id="CLU_045564_0_0_1"/>
<dbReference type="VEuPathDB" id="FungiDB:PV08_07986"/>
<dbReference type="Proteomes" id="UP000053328">
    <property type="component" value="Unassembled WGS sequence"/>
</dbReference>
<dbReference type="RefSeq" id="XP_016233015.1">
    <property type="nucleotide sequence ID" value="XM_016382312.1"/>
</dbReference>
<sequence>MGLSPDNYDSKSLSDDTSDLSLPDKETLWATAKHPNLAIPVRRSKEALSSYESITVQPERTLYIAAKGIGLLRLPTPSPDLEIPIYYNDGTLAYQSIRGKSCSGNSVLRHPTLGDLVSTTYFFGPNREPIITVLQDPDQRPCAKGTLEIHGKWTSRAVTFSMPDGCLYEWSYAQKRDSQRKKVNLLTLSVKESPRHNDGTAGTVIAQLMRSDEVRTPGSSRCSAGNGGQLVLDKDADRYLDESLIVATCIMMLKKEIDRRRFAQFVSLGMVVT</sequence>
<reference evidence="2 3" key="1">
    <citation type="submission" date="2015-01" db="EMBL/GenBank/DDBJ databases">
        <title>The Genome Sequence of Exophiala spinifera CBS89968.</title>
        <authorList>
            <consortium name="The Broad Institute Genomics Platform"/>
            <person name="Cuomo C."/>
            <person name="de Hoog S."/>
            <person name="Gorbushina A."/>
            <person name="Stielow B."/>
            <person name="Teixiera M."/>
            <person name="Abouelleil A."/>
            <person name="Chapman S.B."/>
            <person name="Priest M."/>
            <person name="Young S.K."/>
            <person name="Wortman J."/>
            <person name="Nusbaum C."/>
            <person name="Birren B."/>
        </authorList>
    </citation>
    <scope>NUCLEOTIDE SEQUENCE [LARGE SCALE GENOMIC DNA]</scope>
    <source>
        <strain evidence="2 3">CBS 89968</strain>
    </source>
</reference>
<dbReference type="GeneID" id="27335069"/>
<evidence type="ECO:0000313" key="3">
    <source>
        <dbReference type="Proteomes" id="UP000053328"/>
    </source>
</evidence>
<name>A0A0D2BNU9_9EURO</name>
<keyword evidence="3" id="KW-1185">Reference proteome</keyword>
<organism evidence="2 3">
    <name type="scientific">Exophiala spinifera</name>
    <dbReference type="NCBI Taxonomy" id="91928"/>
    <lineage>
        <taxon>Eukaryota</taxon>
        <taxon>Fungi</taxon>
        <taxon>Dikarya</taxon>
        <taxon>Ascomycota</taxon>
        <taxon>Pezizomycotina</taxon>
        <taxon>Eurotiomycetes</taxon>
        <taxon>Chaetothyriomycetidae</taxon>
        <taxon>Chaetothyriales</taxon>
        <taxon>Herpotrichiellaceae</taxon>
        <taxon>Exophiala</taxon>
    </lineage>
</organism>
<dbReference type="STRING" id="91928.A0A0D2BNU9"/>
<gene>
    <name evidence="2" type="ORF">PV08_07986</name>
</gene>
<proteinExistence type="predicted"/>